<sequence length="92" mass="10470">MARQSKWSNGYPEWMDIHPLVSHRSNSGPAFQMDIWKGWISNLSLHTVPILVRQSKWSNGYPQRLDIQSLASRLSTSGPFSTVKTDLDVKLS</sequence>
<keyword evidence="2" id="KW-1185">Reference proteome</keyword>
<proteinExistence type="predicted"/>
<reference evidence="1 2" key="1">
    <citation type="journal article" date="2019" name="Sci. Rep.">
        <title>Orb-weaving spider Araneus ventricosus genome elucidates the spidroin gene catalogue.</title>
        <authorList>
            <person name="Kono N."/>
            <person name="Nakamura H."/>
            <person name="Ohtoshi R."/>
            <person name="Moran D.A.P."/>
            <person name="Shinohara A."/>
            <person name="Yoshida Y."/>
            <person name="Fujiwara M."/>
            <person name="Mori M."/>
            <person name="Tomita M."/>
            <person name="Arakawa K."/>
        </authorList>
    </citation>
    <scope>NUCLEOTIDE SEQUENCE [LARGE SCALE GENOMIC DNA]</scope>
</reference>
<comment type="caution">
    <text evidence="1">The sequence shown here is derived from an EMBL/GenBank/DDBJ whole genome shotgun (WGS) entry which is preliminary data.</text>
</comment>
<accession>A0A4Y2EIC2</accession>
<evidence type="ECO:0000313" key="1">
    <source>
        <dbReference type="EMBL" id="GBM27828.1"/>
    </source>
</evidence>
<dbReference type="Proteomes" id="UP000499080">
    <property type="component" value="Unassembled WGS sequence"/>
</dbReference>
<evidence type="ECO:0000313" key="2">
    <source>
        <dbReference type="Proteomes" id="UP000499080"/>
    </source>
</evidence>
<organism evidence="1 2">
    <name type="scientific">Araneus ventricosus</name>
    <name type="common">Orbweaver spider</name>
    <name type="synonym">Epeira ventricosa</name>
    <dbReference type="NCBI Taxonomy" id="182803"/>
    <lineage>
        <taxon>Eukaryota</taxon>
        <taxon>Metazoa</taxon>
        <taxon>Ecdysozoa</taxon>
        <taxon>Arthropoda</taxon>
        <taxon>Chelicerata</taxon>
        <taxon>Arachnida</taxon>
        <taxon>Araneae</taxon>
        <taxon>Araneomorphae</taxon>
        <taxon>Entelegynae</taxon>
        <taxon>Araneoidea</taxon>
        <taxon>Araneidae</taxon>
        <taxon>Araneus</taxon>
    </lineage>
</organism>
<dbReference type="AlphaFoldDB" id="A0A4Y2EIC2"/>
<gene>
    <name evidence="1" type="ORF">AVEN_119285_1</name>
</gene>
<dbReference type="EMBL" id="BGPR01000595">
    <property type="protein sequence ID" value="GBM27828.1"/>
    <property type="molecule type" value="Genomic_DNA"/>
</dbReference>
<protein>
    <submittedName>
        <fullName evidence="1">Uncharacterized protein</fullName>
    </submittedName>
</protein>
<name>A0A4Y2EIC2_ARAVE</name>